<dbReference type="EMBL" id="BARS01009454">
    <property type="protein sequence ID" value="GAF74858.1"/>
    <property type="molecule type" value="Genomic_DNA"/>
</dbReference>
<proteinExistence type="predicted"/>
<evidence type="ECO:0000256" key="3">
    <source>
        <dbReference type="ARBA" id="ARBA00022801"/>
    </source>
</evidence>
<dbReference type="FunFam" id="3.40.140.10:FF:000085">
    <property type="entry name" value="Mov34/MPN/PAD-1 family protein"/>
    <property type="match status" value="1"/>
</dbReference>
<reference evidence="7" key="1">
    <citation type="journal article" date="2014" name="Front. Microbiol.">
        <title>High frequency of phylogenetically diverse reductive dehalogenase-homologous genes in deep subseafloor sedimentary metagenomes.</title>
        <authorList>
            <person name="Kawai M."/>
            <person name="Futagami T."/>
            <person name="Toyoda A."/>
            <person name="Takaki Y."/>
            <person name="Nishi S."/>
            <person name="Hori S."/>
            <person name="Arai W."/>
            <person name="Tsubouchi T."/>
            <person name="Morono Y."/>
            <person name="Uchiyama I."/>
            <person name="Ito T."/>
            <person name="Fujiyama A."/>
            <person name="Inagaki F."/>
            <person name="Takami H."/>
        </authorList>
    </citation>
    <scope>NUCLEOTIDE SEQUENCE</scope>
    <source>
        <strain evidence="7">Expedition CK06-06</strain>
    </source>
</reference>
<dbReference type="PANTHER" id="PTHR34858">
    <property type="entry name" value="CYSO-CYSTEINE PEPTIDASE"/>
    <property type="match status" value="1"/>
</dbReference>
<dbReference type="AlphaFoldDB" id="X0S1A5"/>
<dbReference type="PANTHER" id="PTHR34858:SF1">
    <property type="entry name" value="CYSO-CYSTEINE PEPTIDASE"/>
    <property type="match status" value="1"/>
</dbReference>
<sequence length="135" mass="15570">MVVFTIEKHYIDSMIAHACREAPIECCGVLGGRDGRLLKLYQTTNAEHSRYCYNIEPQELFRINRECEENGWQFLAIYHSHPDSAAYPSPTDVHLAALWPESLYFIVSLLSPENPEVRAFRIRNGEVTEEKIEIV</sequence>
<dbReference type="InterPro" id="IPR051929">
    <property type="entry name" value="VirAsm_ModProt"/>
</dbReference>
<comment type="caution">
    <text evidence="7">The sequence shown here is derived from an EMBL/GenBank/DDBJ whole genome shotgun (WGS) entry which is preliminary data.</text>
</comment>
<organism evidence="7">
    <name type="scientific">marine sediment metagenome</name>
    <dbReference type="NCBI Taxonomy" id="412755"/>
    <lineage>
        <taxon>unclassified sequences</taxon>
        <taxon>metagenomes</taxon>
        <taxon>ecological metagenomes</taxon>
    </lineage>
</organism>
<keyword evidence="5" id="KW-0482">Metalloprotease</keyword>
<dbReference type="InterPro" id="IPR000555">
    <property type="entry name" value="JAMM/MPN+_dom"/>
</dbReference>
<dbReference type="GO" id="GO:0006508">
    <property type="term" value="P:proteolysis"/>
    <property type="evidence" value="ECO:0007669"/>
    <property type="project" value="UniProtKB-KW"/>
</dbReference>
<dbReference type="GO" id="GO:0008235">
    <property type="term" value="F:metalloexopeptidase activity"/>
    <property type="evidence" value="ECO:0007669"/>
    <property type="project" value="TreeGrafter"/>
</dbReference>
<name>X0S1A5_9ZZZZ</name>
<dbReference type="Pfam" id="PF14464">
    <property type="entry name" value="Prok-JAB"/>
    <property type="match status" value="1"/>
</dbReference>
<protein>
    <recommendedName>
        <fullName evidence="6">MPN domain-containing protein</fullName>
    </recommendedName>
</protein>
<dbReference type="InterPro" id="IPR028090">
    <property type="entry name" value="JAB_dom_prok"/>
</dbReference>
<evidence type="ECO:0000259" key="6">
    <source>
        <dbReference type="PROSITE" id="PS50249"/>
    </source>
</evidence>
<dbReference type="InterPro" id="IPR037518">
    <property type="entry name" value="MPN"/>
</dbReference>
<dbReference type="SMART" id="SM00232">
    <property type="entry name" value="JAB_MPN"/>
    <property type="match status" value="1"/>
</dbReference>
<evidence type="ECO:0000256" key="2">
    <source>
        <dbReference type="ARBA" id="ARBA00022723"/>
    </source>
</evidence>
<dbReference type="Gene3D" id="3.40.140.10">
    <property type="entry name" value="Cytidine Deaminase, domain 2"/>
    <property type="match status" value="1"/>
</dbReference>
<keyword evidence="2" id="KW-0479">Metal-binding</keyword>
<evidence type="ECO:0000256" key="4">
    <source>
        <dbReference type="ARBA" id="ARBA00022833"/>
    </source>
</evidence>
<accession>X0S1A5</accession>
<feature type="domain" description="MPN" evidence="6">
    <location>
        <begin position="3"/>
        <end position="126"/>
    </location>
</feature>
<evidence type="ECO:0000313" key="7">
    <source>
        <dbReference type="EMBL" id="GAF74858.1"/>
    </source>
</evidence>
<keyword evidence="1" id="KW-0645">Protease</keyword>
<keyword evidence="3" id="KW-0378">Hydrolase</keyword>
<dbReference type="PROSITE" id="PS50249">
    <property type="entry name" value="MPN"/>
    <property type="match status" value="1"/>
</dbReference>
<keyword evidence="4" id="KW-0862">Zinc</keyword>
<gene>
    <name evidence="7" type="ORF">S01H1_17775</name>
</gene>
<dbReference type="GO" id="GO:0008270">
    <property type="term" value="F:zinc ion binding"/>
    <property type="evidence" value="ECO:0007669"/>
    <property type="project" value="TreeGrafter"/>
</dbReference>
<dbReference type="SUPFAM" id="SSF102712">
    <property type="entry name" value="JAB1/MPN domain"/>
    <property type="match status" value="1"/>
</dbReference>
<evidence type="ECO:0000256" key="5">
    <source>
        <dbReference type="ARBA" id="ARBA00023049"/>
    </source>
</evidence>
<dbReference type="CDD" id="cd08070">
    <property type="entry name" value="MPN_like"/>
    <property type="match status" value="1"/>
</dbReference>
<evidence type="ECO:0000256" key="1">
    <source>
        <dbReference type="ARBA" id="ARBA00022670"/>
    </source>
</evidence>